<protein>
    <submittedName>
        <fullName evidence="1">Uncharacterized protein</fullName>
    </submittedName>
</protein>
<organism evidence="1">
    <name type="scientific">marine sediment metagenome</name>
    <dbReference type="NCBI Taxonomy" id="412755"/>
    <lineage>
        <taxon>unclassified sequences</taxon>
        <taxon>metagenomes</taxon>
        <taxon>ecological metagenomes</taxon>
    </lineage>
</organism>
<dbReference type="AlphaFoldDB" id="A0A0F9GET9"/>
<reference evidence="1" key="1">
    <citation type="journal article" date="2015" name="Nature">
        <title>Complex archaea that bridge the gap between prokaryotes and eukaryotes.</title>
        <authorList>
            <person name="Spang A."/>
            <person name="Saw J.H."/>
            <person name="Jorgensen S.L."/>
            <person name="Zaremba-Niedzwiedzka K."/>
            <person name="Martijn J."/>
            <person name="Lind A.E."/>
            <person name="van Eijk R."/>
            <person name="Schleper C."/>
            <person name="Guy L."/>
            <person name="Ettema T.J."/>
        </authorList>
    </citation>
    <scope>NUCLEOTIDE SEQUENCE</scope>
</reference>
<name>A0A0F9GET9_9ZZZZ</name>
<proteinExistence type="predicted"/>
<accession>A0A0F9GET9</accession>
<comment type="caution">
    <text evidence="1">The sequence shown here is derived from an EMBL/GenBank/DDBJ whole genome shotgun (WGS) entry which is preliminary data.</text>
</comment>
<dbReference type="EMBL" id="LAZR01020391">
    <property type="protein sequence ID" value="KKL89066.1"/>
    <property type="molecule type" value="Genomic_DNA"/>
</dbReference>
<evidence type="ECO:0000313" key="1">
    <source>
        <dbReference type="EMBL" id="KKL89066.1"/>
    </source>
</evidence>
<gene>
    <name evidence="1" type="ORF">LCGC14_1918420</name>
</gene>
<sequence>MREYTVTFKPTGEKFPVIAPDGDFQKAKSEGAKAYLRKHPSSKYRITSLASSGKLKVSVVSDRRVRDLDFKGFKD</sequence>